<evidence type="ECO:0000256" key="7">
    <source>
        <dbReference type="ARBA" id="ARBA00022694"/>
    </source>
</evidence>
<evidence type="ECO:0000256" key="2">
    <source>
        <dbReference type="ARBA" id="ARBA00004496"/>
    </source>
</evidence>
<dbReference type="GO" id="GO:0002098">
    <property type="term" value="P:tRNA wobble uridine modification"/>
    <property type="evidence" value="ECO:0007669"/>
    <property type="project" value="InterPro"/>
</dbReference>
<evidence type="ECO:0000256" key="3">
    <source>
        <dbReference type="ARBA" id="ARBA00005043"/>
    </source>
</evidence>
<name>A0A6G1HAU8_9PEZI</name>
<feature type="region of interest" description="Disordered" evidence="9">
    <location>
        <begin position="249"/>
        <end position="367"/>
    </location>
</feature>
<dbReference type="OrthoDB" id="166907at2759"/>
<gene>
    <name evidence="10" type="ORF">K402DRAFT_451744</name>
</gene>
<evidence type="ECO:0000313" key="10">
    <source>
        <dbReference type="EMBL" id="KAF1990187.1"/>
    </source>
</evidence>
<evidence type="ECO:0000256" key="5">
    <source>
        <dbReference type="ARBA" id="ARBA00020264"/>
    </source>
</evidence>
<dbReference type="InterPro" id="IPR027417">
    <property type="entry name" value="P-loop_NTPase"/>
</dbReference>
<feature type="compositionally biased region" description="Low complexity" evidence="9">
    <location>
        <begin position="260"/>
        <end position="273"/>
    </location>
</feature>
<dbReference type="UniPathway" id="UPA00988"/>
<keyword evidence="8" id="KW-0539">Nucleus</keyword>
<dbReference type="EMBL" id="ML977143">
    <property type="protein sequence ID" value="KAF1990187.1"/>
    <property type="molecule type" value="Genomic_DNA"/>
</dbReference>
<evidence type="ECO:0000313" key="11">
    <source>
        <dbReference type="Proteomes" id="UP000800041"/>
    </source>
</evidence>
<dbReference type="Pfam" id="PF10483">
    <property type="entry name" value="Elong_Iki1"/>
    <property type="match status" value="1"/>
</dbReference>
<dbReference type="GO" id="GO:0005829">
    <property type="term" value="C:cytosol"/>
    <property type="evidence" value="ECO:0007669"/>
    <property type="project" value="TreeGrafter"/>
</dbReference>
<dbReference type="Gene3D" id="3.40.50.300">
    <property type="entry name" value="P-loop containing nucleotide triphosphate hydrolases"/>
    <property type="match status" value="1"/>
</dbReference>
<comment type="subcellular location">
    <subcellularLocation>
        <location evidence="2">Cytoplasm</location>
    </subcellularLocation>
    <subcellularLocation>
        <location evidence="1">Nucleus</location>
    </subcellularLocation>
</comment>
<feature type="compositionally biased region" description="Acidic residues" evidence="9">
    <location>
        <begin position="356"/>
        <end position="367"/>
    </location>
</feature>
<organism evidence="10 11">
    <name type="scientific">Aulographum hederae CBS 113979</name>
    <dbReference type="NCBI Taxonomy" id="1176131"/>
    <lineage>
        <taxon>Eukaryota</taxon>
        <taxon>Fungi</taxon>
        <taxon>Dikarya</taxon>
        <taxon>Ascomycota</taxon>
        <taxon>Pezizomycotina</taxon>
        <taxon>Dothideomycetes</taxon>
        <taxon>Pleosporomycetidae</taxon>
        <taxon>Aulographales</taxon>
        <taxon>Aulographaceae</taxon>
    </lineage>
</organism>
<dbReference type="CDD" id="cd19496">
    <property type="entry name" value="Elp5"/>
    <property type="match status" value="1"/>
</dbReference>
<sequence>MPSPLQHRRSHNLLLLSKILSHPREGVAASPFTLVLDSLAQGRGGGRSLVGEIVGRCKASKTRVVFISFETVRRWKDVDVFIQAWGKDVDALEKEIHAAVEQQRSSRTLLIIDTLNPLATTSPALLPHFLSSLITPSVSVLATYHLDIPICSLPPTDHYIPPPLQTLKYLATTLLTPHSLPRVLARKAARERSVAEPVWGLEEGREGVIVGLDGGGVGESVGAGGDLGQGVVLEMEHRRKSGRGVREVFFVPLSPPPTPSHTTSTSSSPSSTKKSPKSREPILLDDHPLYNSSPPFPTSSSSLTTTANDPAPATFNLSLTEKQRRDREGVVLPYFDAQDEMGGGGEGGRILYEMGREDDFDEEEDEI</sequence>
<dbReference type="PANTHER" id="PTHR15641">
    <property type="entry name" value="ELONGATOR COMPLEX PROTEIN 5"/>
    <property type="match status" value="1"/>
</dbReference>
<evidence type="ECO:0000256" key="9">
    <source>
        <dbReference type="SAM" id="MobiDB-lite"/>
    </source>
</evidence>
<proteinExistence type="inferred from homology"/>
<protein>
    <recommendedName>
        <fullName evidence="5">Elongator complex protein 5</fullName>
    </recommendedName>
</protein>
<comment type="similarity">
    <text evidence="4">Belongs to the ELP5 family.</text>
</comment>
<feature type="compositionally biased region" description="Basic and acidic residues" evidence="9">
    <location>
        <begin position="277"/>
        <end position="288"/>
    </location>
</feature>
<dbReference type="InterPro" id="IPR019519">
    <property type="entry name" value="Elp5"/>
</dbReference>
<evidence type="ECO:0000256" key="8">
    <source>
        <dbReference type="ARBA" id="ARBA00023242"/>
    </source>
</evidence>
<dbReference type="GO" id="GO:0005634">
    <property type="term" value="C:nucleus"/>
    <property type="evidence" value="ECO:0007669"/>
    <property type="project" value="UniProtKB-SubCell"/>
</dbReference>
<dbReference type="Proteomes" id="UP000800041">
    <property type="component" value="Unassembled WGS sequence"/>
</dbReference>
<evidence type="ECO:0000256" key="1">
    <source>
        <dbReference type="ARBA" id="ARBA00004123"/>
    </source>
</evidence>
<keyword evidence="11" id="KW-1185">Reference proteome</keyword>
<comment type="pathway">
    <text evidence="3">tRNA modification; 5-methoxycarbonylmethyl-2-thiouridine-tRNA biosynthesis.</text>
</comment>
<dbReference type="GO" id="GO:0000049">
    <property type="term" value="F:tRNA binding"/>
    <property type="evidence" value="ECO:0007669"/>
    <property type="project" value="TreeGrafter"/>
</dbReference>
<reference evidence="10" key="1">
    <citation type="journal article" date="2020" name="Stud. Mycol.">
        <title>101 Dothideomycetes genomes: a test case for predicting lifestyles and emergence of pathogens.</title>
        <authorList>
            <person name="Haridas S."/>
            <person name="Albert R."/>
            <person name="Binder M."/>
            <person name="Bloem J."/>
            <person name="Labutti K."/>
            <person name="Salamov A."/>
            <person name="Andreopoulos B."/>
            <person name="Baker S."/>
            <person name="Barry K."/>
            <person name="Bills G."/>
            <person name="Bluhm B."/>
            <person name="Cannon C."/>
            <person name="Castanera R."/>
            <person name="Culley D."/>
            <person name="Daum C."/>
            <person name="Ezra D."/>
            <person name="Gonzalez J."/>
            <person name="Henrissat B."/>
            <person name="Kuo A."/>
            <person name="Liang C."/>
            <person name="Lipzen A."/>
            <person name="Lutzoni F."/>
            <person name="Magnuson J."/>
            <person name="Mondo S."/>
            <person name="Nolan M."/>
            <person name="Ohm R."/>
            <person name="Pangilinan J."/>
            <person name="Park H.-J."/>
            <person name="Ramirez L."/>
            <person name="Alfaro M."/>
            <person name="Sun H."/>
            <person name="Tritt A."/>
            <person name="Yoshinaga Y."/>
            <person name="Zwiers L.-H."/>
            <person name="Turgeon B."/>
            <person name="Goodwin S."/>
            <person name="Spatafora J."/>
            <person name="Crous P."/>
            <person name="Grigoriev I."/>
        </authorList>
    </citation>
    <scope>NUCLEOTIDE SEQUENCE</scope>
    <source>
        <strain evidence="10">CBS 113979</strain>
    </source>
</reference>
<dbReference type="AlphaFoldDB" id="A0A6G1HAU8"/>
<evidence type="ECO:0000256" key="4">
    <source>
        <dbReference type="ARBA" id="ARBA00009567"/>
    </source>
</evidence>
<dbReference type="GO" id="GO:0033588">
    <property type="term" value="C:elongator holoenzyme complex"/>
    <property type="evidence" value="ECO:0007669"/>
    <property type="project" value="InterPro"/>
</dbReference>
<evidence type="ECO:0000256" key="6">
    <source>
        <dbReference type="ARBA" id="ARBA00022490"/>
    </source>
</evidence>
<accession>A0A6G1HAU8</accession>
<keyword evidence="7" id="KW-0819">tRNA processing</keyword>
<dbReference type="PANTHER" id="PTHR15641:SF1">
    <property type="entry name" value="ELONGATOR COMPLEX PROTEIN 5"/>
    <property type="match status" value="1"/>
</dbReference>
<keyword evidence="6" id="KW-0963">Cytoplasm</keyword>